<reference evidence="1" key="1">
    <citation type="journal article" date="2014" name="Front. Microbiol.">
        <title>High frequency of phylogenetically diverse reductive dehalogenase-homologous genes in deep subseafloor sedimentary metagenomes.</title>
        <authorList>
            <person name="Kawai M."/>
            <person name="Futagami T."/>
            <person name="Toyoda A."/>
            <person name="Takaki Y."/>
            <person name="Nishi S."/>
            <person name="Hori S."/>
            <person name="Arai W."/>
            <person name="Tsubouchi T."/>
            <person name="Morono Y."/>
            <person name="Uchiyama I."/>
            <person name="Ito T."/>
            <person name="Fujiyama A."/>
            <person name="Inagaki F."/>
            <person name="Takami H."/>
        </authorList>
    </citation>
    <scope>NUCLEOTIDE SEQUENCE</scope>
    <source>
        <strain evidence="1">Expedition CK06-06</strain>
    </source>
</reference>
<protein>
    <submittedName>
        <fullName evidence="1">Uncharacterized protein</fullName>
    </submittedName>
</protein>
<organism evidence="1">
    <name type="scientific">marine sediment metagenome</name>
    <dbReference type="NCBI Taxonomy" id="412755"/>
    <lineage>
        <taxon>unclassified sequences</taxon>
        <taxon>metagenomes</taxon>
        <taxon>ecological metagenomes</taxon>
    </lineage>
</organism>
<sequence>MKTNRKTIVLILLGTLFALPLLNNANFSYFGGNNSENLDTGTEPNLKRAG</sequence>
<dbReference type="EMBL" id="BART01032635">
    <property type="protein sequence ID" value="GAH13065.1"/>
    <property type="molecule type" value="Genomic_DNA"/>
</dbReference>
<feature type="non-terminal residue" evidence="1">
    <location>
        <position position="50"/>
    </location>
</feature>
<proteinExistence type="predicted"/>
<dbReference type="AlphaFoldDB" id="X1DY15"/>
<gene>
    <name evidence="1" type="ORF">S01H4_56339</name>
</gene>
<evidence type="ECO:0000313" key="1">
    <source>
        <dbReference type="EMBL" id="GAH13065.1"/>
    </source>
</evidence>
<name>X1DY15_9ZZZZ</name>
<comment type="caution">
    <text evidence="1">The sequence shown here is derived from an EMBL/GenBank/DDBJ whole genome shotgun (WGS) entry which is preliminary data.</text>
</comment>
<accession>X1DY15</accession>